<proteinExistence type="predicted"/>
<dbReference type="Proteomes" id="UP000006729">
    <property type="component" value="Chromosome 10"/>
</dbReference>
<comment type="caution">
    <text evidence="1">The sequence shown here is derived from an EMBL/GenBank/DDBJ whole genome shotgun (WGS) entry which is preliminary data.</text>
</comment>
<gene>
    <name evidence="1" type="ORF">POPTR_010G150750v4</name>
</gene>
<reference evidence="1 2" key="1">
    <citation type="journal article" date="2006" name="Science">
        <title>The genome of black cottonwood, Populus trichocarpa (Torr. &amp; Gray).</title>
        <authorList>
            <person name="Tuskan G.A."/>
            <person name="Difazio S."/>
            <person name="Jansson S."/>
            <person name="Bohlmann J."/>
            <person name="Grigoriev I."/>
            <person name="Hellsten U."/>
            <person name="Putnam N."/>
            <person name="Ralph S."/>
            <person name="Rombauts S."/>
            <person name="Salamov A."/>
            <person name="Schein J."/>
            <person name="Sterck L."/>
            <person name="Aerts A."/>
            <person name="Bhalerao R.R."/>
            <person name="Bhalerao R.P."/>
            <person name="Blaudez D."/>
            <person name="Boerjan W."/>
            <person name="Brun A."/>
            <person name="Brunner A."/>
            <person name="Busov V."/>
            <person name="Campbell M."/>
            <person name="Carlson J."/>
            <person name="Chalot M."/>
            <person name="Chapman J."/>
            <person name="Chen G.L."/>
            <person name="Cooper D."/>
            <person name="Coutinho P.M."/>
            <person name="Couturier J."/>
            <person name="Covert S."/>
            <person name="Cronk Q."/>
            <person name="Cunningham R."/>
            <person name="Davis J."/>
            <person name="Degroeve S."/>
            <person name="Dejardin A."/>
            <person name="Depamphilis C."/>
            <person name="Detter J."/>
            <person name="Dirks B."/>
            <person name="Dubchak I."/>
            <person name="Duplessis S."/>
            <person name="Ehlting J."/>
            <person name="Ellis B."/>
            <person name="Gendler K."/>
            <person name="Goodstein D."/>
            <person name="Gribskov M."/>
            <person name="Grimwood J."/>
            <person name="Groover A."/>
            <person name="Gunter L."/>
            <person name="Hamberger B."/>
            <person name="Heinze B."/>
            <person name="Helariutta Y."/>
            <person name="Henrissat B."/>
            <person name="Holligan D."/>
            <person name="Holt R."/>
            <person name="Huang W."/>
            <person name="Islam-Faridi N."/>
            <person name="Jones S."/>
            <person name="Jones-Rhoades M."/>
            <person name="Jorgensen R."/>
            <person name="Joshi C."/>
            <person name="Kangasjarvi J."/>
            <person name="Karlsson J."/>
            <person name="Kelleher C."/>
            <person name="Kirkpatrick R."/>
            <person name="Kirst M."/>
            <person name="Kohler A."/>
            <person name="Kalluri U."/>
            <person name="Larimer F."/>
            <person name="Leebens-Mack J."/>
            <person name="Leple J.C."/>
            <person name="Locascio P."/>
            <person name="Lou Y."/>
            <person name="Lucas S."/>
            <person name="Martin F."/>
            <person name="Montanini B."/>
            <person name="Napoli C."/>
            <person name="Nelson D.R."/>
            <person name="Nelson C."/>
            <person name="Nieminen K."/>
            <person name="Nilsson O."/>
            <person name="Pereda V."/>
            <person name="Peter G."/>
            <person name="Philippe R."/>
            <person name="Pilate G."/>
            <person name="Poliakov A."/>
            <person name="Razumovskaya J."/>
            <person name="Richardson P."/>
            <person name="Rinaldi C."/>
            <person name="Ritland K."/>
            <person name="Rouze P."/>
            <person name="Ryaboy D."/>
            <person name="Schmutz J."/>
            <person name="Schrader J."/>
            <person name="Segerman B."/>
            <person name="Shin H."/>
            <person name="Siddiqui A."/>
            <person name="Sterky F."/>
            <person name="Terry A."/>
            <person name="Tsai C.J."/>
            <person name="Uberbacher E."/>
            <person name="Unneberg P."/>
            <person name="Vahala J."/>
            <person name="Wall K."/>
            <person name="Wessler S."/>
            <person name="Yang G."/>
            <person name="Yin T."/>
            <person name="Douglas C."/>
            <person name="Marra M."/>
            <person name="Sandberg G."/>
            <person name="Van de Peer Y."/>
            <person name="Rokhsar D."/>
        </authorList>
    </citation>
    <scope>NUCLEOTIDE SEQUENCE [LARGE SCALE GENOMIC DNA]</scope>
    <source>
        <strain evidence="2">cv. Nisqually</strain>
    </source>
</reference>
<evidence type="ECO:0000313" key="1">
    <source>
        <dbReference type="EMBL" id="KAI9387309.1"/>
    </source>
</evidence>
<dbReference type="EMBL" id="CM009299">
    <property type="protein sequence ID" value="KAI9387309.1"/>
    <property type="molecule type" value="Genomic_DNA"/>
</dbReference>
<organism evidence="1 2">
    <name type="scientific">Populus trichocarpa</name>
    <name type="common">Western balsam poplar</name>
    <name type="synonym">Populus balsamifera subsp. trichocarpa</name>
    <dbReference type="NCBI Taxonomy" id="3694"/>
    <lineage>
        <taxon>Eukaryota</taxon>
        <taxon>Viridiplantae</taxon>
        <taxon>Streptophyta</taxon>
        <taxon>Embryophyta</taxon>
        <taxon>Tracheophyta</taxon>
        <taxon>Spermatophyta</taxon>
        <taxon>Magnoliopsida</taxon>
        <taxon>eudicotyledons</taxon>
        <taxon>Gunneridae</taxon>
        <taxon>Pentapetalae</taxon>
        <taxon>rosids</taxon>
        <taxon>fabids</taxon>
        <taxon>Malpighiales</taxon>
        <taxon>Salicaceae</taxon>
        <taxon>Saliceae</taxon>
        <taxon>Populus</taxon>
    </lineage>
</organism>
<accession>A0ACC0SDJ4</accession>
<keyword evidence="2" id="KW-1185">Reference proteome</keyword>
<protein>
    <submittedName>
        <fullName evidence="1">Uncharacterized protein</fullName>
    </submittedName>
</protein>
<name>A0ACC0SDJ4_POPTR</name>
<sequence>MISQDQNKLFSDFICLRKEISTELPIPFFPFSNIAQEQILYKPLAKSSITPTKSWNGSRVEANTNSENLLGLQVRNRINNGTIRPSSFPFVGEHHVKLQHVSPDICSLAAEDLMMMTSPTHRSQKCKWAKLRITFFFFFYKLQFSILYDQPRS</sequence>
<evidence type="ECO:0000313" key="2">
    <source>
        <dbReference type="Proteomes" id="UP000006729"/>
    </source>
</evidence>